<dbReference type="RefSeq" id="WP_161012495.1">
    <property type="nucleotide sequence ID" value="NZ_WWCK01000001.1"/>
</dbReference>
<evidence type="ECO:0000313" key="2">
    <source>
        <dbReference type="Proteomes" id="UP000450012"/>
    </source>
</evidence>
<sequence>MDEQDAKEKIRIAIRESKYVWRTPISLVRETNIPLETVLILLETSGSFLRAYRTNAQGRSVFTTREKYLADSAWKRLWLDAFANKIGV</sequence>
<reference evidence="1 2" key="1">
    <citation type="submission" date="2019-12" db="EMBL/GenBank/DDBJ databases">
        <title>Novel species isolated from a subtropical stream in China.</title>
        <authorList>
            <person name="Lu H."/>
        </authorList>
    </citation>
    <scope>NUCLEOTIDE SEQUENCE [LARGE SCALE GENOMIC DNA]</scope>
    <source>
        <strain evidence="1 2">FT55W</strain>
    </source>
</reference>
<dbReference type="EMBL" id="WWCK01000001">
    <property type="protein sequence ID" value="MYM65926.1"/>
    <property type="molecule type" value="Genomic_DNA"/>
</dbReference>
<gene>
    <name evidence="1" type="ORF">GTP45_03625</name>
</gene>
<protein>
    <submittedName>
        <fullName evidence="1">Uncharacterized protein</fullName>
    </submittedName>
</protein>
<keyword evidence="2" id="KW-1185">Reference proteome</keyword>
<evidence type="ECO:0000313" key="1">
    <source>
        <dbReference type="EMBL" id="MYM65926.1"/>
    </source>
</evidence>
<organism evidence="1 2">
    <name type="scientific">Duganella rivi</name>
    <dbReference type="NCBI Taxonomy" id="2666083"/>
    <lineage>
        <taxon>Bacteria</taxon>
        <taxon>Pseudomonadati</taxon>
        <taxon>Pseudomonadota</taxon>
        <taxon>Betaproteobacteria</taxon>
        <taxon>Burkholderiales</taxon>
        <taxon>Oxalobacteraceae</taxon>
        <taxon>Telluria group</taxon>
        <taxon>Duganella</taxon>
    </lineage>
</organism>
<comment type="caution">
    <text evidence="1">The sequence shown here is derived from an EMBL/GenBank/DDBJ whole genome shotgun (WGS) entry which is preliminary data.</text>
</comment>
<proteinExistence type="predicted"/>
<name>A0A7X4GN08_9BURK</name>
<accession>A0A7X4GN08</accession>
<dbReference type="AlphaFoldDB" id="A0A7X4GN08"/>
<dbReference type="Proteomes" id="UP000450012">
    <property type="component" value="Unassembled WGS sequence"/>
</dbReference>